<feature type="domain" description="Phospholipid/glycerol acyltransferase" evidence="1">
    <location>
        <begin position="92"/>
        <end position="194"/>
    </location>
</feature>
<sequence>MPQTNDPFLEIRPYRDDEVPGAIERLVNDEEFISAILKYRFPKLSGVVGWLVKPLLKHYLRSKWNKVKTVRDVQMNVASYMQSMVKNTSEGFTISGLEKLDPKQSYLFVSNHRDIAMDPAMVNWCLHVNGFDTLRIAIGDNLLKKPCATELMKLNKSFIVKRSAKGPREMMKALGQLSAYIKHSIDENQSVWIAQKEGRAKDGNDKTDPAILKMFHVEGRRQKIAFADYIASLRIVPITISYENDPCDAAKANELYRKQEDGGYEKGEFEDIESIVQGIVGQKRRIHVAFGDVIGNDFETPDALAAEIDRQIYQNYHLFPSNYIAAGKDHSSITDSDRQLFDSKISALPDGVAKIVRSMYAMPTDKKAGI</sequence>
<dbReference type="RefSeq" id="WP_274163180.1">
    <property type="nucleotide sequence ID" value="NZ_JAJUBC010000003.1"/>
</dbReference>
<evidence type="ECO:0000313" key="2">
    <source>
        <dbReference type="EMBL" id="MDD1792267.1"/>
    </source>
</evidence>
<keyword evidence="2" id="KW-0808">Transferase</keyword>
<dbReference type="GO" id="GO:0016746">
    <property type="term" value="F:acyltransferase activity"/>
    <property type="evidence" value="ECO:0007669"/>
    <property type="project" value="UniProtKB-KW"/>
</dbReference>
<dbReference type="Proteomes" id="UP001149400">
    <property type="component" value="Unassembled WGS sequence"/>
</dbReference>
<keyword evidence="2" id="KW-0012">Acyltransferase</keyword>
<name>A0ABT5QYA6_9GAMM</name>
<proteinExistence type="predicted"/>
<gene>
    <name evidence="2" type="ORF">LRP50_03905</name>
</gene>
<dbReference type="InterPro" id="IPR002123">
    <property type="entry name" value="Plipid/glycerol_acylTrfase"/>
</dbReference>
<keyword evidence="3" id="KW-1185">Reference proteome</keyword>
<evidence type="ECO:0000313" key="3">
    <source>
        <dbReference type="Proteomes" id="UP001149400"/>
    </source>
</evidence>
<comment type="caution">
    <text evidence="2">The sequence shown here is derived from an EMBL/GenBank/DDBJ whole genome shotgun (WGS) entry which is preliminary data.</text>
</comment>
<dbReference type="SUPFAM" id="SSF69593">
    <property type="entry name" value="Glycerol-3-phosphate (1)-acyltransferase"/>
    <property type="match status" value="1"/>
</dbReference>
<dbReference type="Pfam" id="PF01553">
    <property type="entry name" value="Acyltransferase"/>
    <property type="match status" value="1"/>
</dbReference>
<evidence type="ECO:0000259" key="1">
    <source>
        <dbReference type="Pfam" id="PF01553"/>
    </source>
</evidence>
<protein>
    <submittedName>
        <fullName evidence="2">1-acyl-sn-glycerol-3-phosphate acyltransferase</fullName>
    </submittedName>
</protein>
<dbReference type="PANTHER" id="PTHR30068">
    <property type="entry name" value="URONATE ISOMERASE"/>
    <property type="match status" value="1"/>
</dbReference>
<dbReference type="EMBL" id="JAJUBC010000003">
    <property type="protein sequence ID" value="MDD1792267.1"/>
    <property type="molecule type" value="Genomic_DNA"/>
</dbReference>
<reference evidence="2" key="1">
    <citation type="submission" date="2021-12" db="EMBL/GenBank/DDBJ databases">
        <title>Enterovibrio ZSDZ35 sp. nov. and Enterovibrio ZSDZ42 sp. nov., isolated from coastal seawater in Qingdao.</title>
        <authorList>
            <person name="Zhang P."/>
        </authorList>
    </citation>
    <scope>NUCLEOTIDE SEQUENCE</scope>
    <source>
        <strain evidence="2">ZSDZ42</strain>
    </source>
</reference>
<organism evidence="2 3">
    <name type="scientific">Enterovibrio gelatinilyticus</name>
    <dbReference type="NCBI Taxonomy" id="2899819"/>
    <lineage>
        <taxon>Bacteria</taxon>
        <taxon>Pseudomonadati</taxon>
        <taxon>Pseudomonadota</taxon>
        <taxon>Gammaproteobacteria</taxon>
        <taxon>Vibrionales</taxon>
        <taxon>Vibrionaceae</taxon>
        <taxon>Enterovibrio</taxon>
    </lineage>
</organism>
<accession>A0ABT5QYA6</accession>
<dbReference type="PANTHER" id="PTHR30068:SF3">
    <property type="entry name" value="PHOSPHOLIPID_GLYCEROL ACYLTRANSFERASE DOMAIN-CONTAINING PROTEIN"/>
    <property type="match status" value="1"/>
</dbReference>